<reference evidence="3" key="1">
    <citation type="submission" date="2023-07" db="EMBL/GenBank/DDBJ databases">
        <title>The genome sequence of Rhodocytophaga aerolata KACC 12507.</title>
        <authorList>
            <person name="Zhang X."/>
        </authorList>
    </citation>
    <scope>NUCLEOTIDE SEQUENCE</scope>
    <source>
        <strain evidence="3">KACC 12507</strain>
    </source>
</reference>
<dbReference type="Pfam" id="PF00561">
    <property type="entry name" value="Abhydrolase_1"/>
    <property type="match status" value="1"/>
</dbReference>
<gene>
    <name evidence="3" type="ORF">Q0590_27835</name>
</gene>
<keyword evidence="4" id="KW-1185">Reference proteome</keyword>
<organism evidence="3 4">
    <name type="scientific">Rhodocytophaga aerolata</name>
    <dbReference type="NCBI Taxonomy" id="455078"/>
    <lineage>
        <taxon>Bacteria</taxon>
        <taxon>Pseudomonadati</taxon>
        <taxon>Bacteroidota</taxon>
        <taxon>Cytophagia</taxon>
        <taxon>Cytophagales</taxon>
        <taxon>Rhodocytophagaceae</taxon>
        <taxon>Rhodocytophaga</taxon>
    </lineage>
</organism>
<name>A0ABT8RDT5_9BACT</name>
<evidence type="ECO:0000313" key="3">
    <source>
        <dbReference type="EMBL" id="MDO1450124.1"/>
    </source>
</evidence>
<dbReference type="Gene3D" id="3.40.50.1820">
    <property type="entry name" value="alpha/beta hydrolase"/>
    <property type="match status" value="1"/>
</dbReference>
<dbReference type="RefSeq" id="WP_302040927.1">
    <property type="nucleotide sequence ID" value="NZ_JAUKPO010000025.1"/>
</dbReference>
<dbReference type="PANTHER" id="PTHR46118:SF4">
    <property type="entry name" value="PROTEIN ABHD11"/>
    <property type="match status" value="1"/>
</dbReference>
<accession>A0ABT8RDT5</accession>
<keyword evidence="1 3" id="KW-0378">Hydrolase</keyword>
<evidence type="ECO:0000313" key="4">
    <source>
        <dbReference type="Proteomes" id="UP001168528"/>
    </source>
</evidence>
<sequence length="256" mass="29355">MELFHKELGNGEKSIIILHGLFGSSDNWQNIGKVLSERSKVYLVDLPNHGRSLHTDNFTYEVMREEVHKFIEQHQIEQPILMGHSMGGKVAMHVALEYSHLLSKLIVVDICPKYYPVHHDRILEGLTSINLHTITSRQEADEQLARYERSSTVRAFLLKNLYRTEEGNFAWRLNLPVINDQIENVGEAIQTNNVFERPVLFINGAKSDYINKEDTALIHQFFPGAVVETISGAGHWVHAEKPEEFLSIINNFIEMP</sequence>
<dbReference type="GO" id="GO:0016787">
    <property type="term" value="F:hydrolase activity"/>
    <property type="evidence" value="ECO:0007669"/>
    <property type="project" value="UniProtKB-KW"/>
</dbReference>
<evidence type="ECO:0000259" key="2">
    <source>
        <dbReference type="Pfam" id="PF00561"/>
    </source>
</evidence>
<protein>
    <submittedName>
        <fullName evidence="3">Alpha/beta fold hydrolase</fullName>
    </submittedName>
</protein>
<dbReference type="InterPro" id="IPR000073">
    <property type="entry name" value="AB_hydrolase_1"/>
</dbReference>
<dbReference type="Proteomes" id="UP001168528">
    <property type="component" value="Unassembled WGS sequence"/>
</dbReference>
<dbReference type="SUPFAM" id="SSF53474">
    <property type="entry name" value="alpha/beta-Hydrolases"/>
    <property type="match status" value="1"/>
</dbReference>
<feature type="domain" description="AB hydrolase-1" evidence="2">
    <location>
        <begin position="14"/>
        <end position="110"/>
    </location>
</feature>
<proteinExistence type="predicted"/>
<dbReference type="PANTHER" id="PTHR46118">
    <property type="entry name" value="PROTEIN ABHD11"/>
    <property type="match status" value="1"/>
</dbReference>
<evidence type="ECO:0000256" key="1">
    <source>
        <dbReference type="ARBA" id="ARBA00022801"/>
    </source>
</evidence>
<comment type="caution">
    <text evidence="3">The sequence shown here is derived from an EMBL/GenBank/DDBJ whole genome shotgun (WGS) entry which is preliminary data.</text>
</comment>
<dbReference type="EMBL" id="JAUKPO010000025">
    <property type="protein sequence ID" value="MDO1450124.1"/>
    <property type="molecule type" value="Genomic_DNA"/>
</dbReference>
<dbReference type="InterPro" id="IPR029058">
    <property type="entry name" value="AB_hydrolase_fold"/>
</dbReference>